<evidence type="ECO:0000313" key="7">
    <source>
        <dbReference type="EMBL" id="CAB4849141.1"/>
    </source>
</evidence>
<proteinExistence type="predicted"/>
<dbReference type="PANTHER" id="PTHR48081">
    <property type="entry name" value="AB HYDROLASE SUPERFAMILY PROTEIN C4A8.06C"/>
    <property type="match status" value="1"/>
</dbReference>
<evidence type="ECO:0000256" key="1">
    <source>
        <dbReference type="ARBA" id="ARBA00022801"/>
    </source>
</evidence>
<evidence type="ECO:0000313" key="9">
    <source>
        <dbReference type="EMBL" id="CAB4969140.1"/>
    </source>
</evidence>
<evidence type="ECO:0000313" key="3">
    <source>
        <dbReference type="EMBL" id="CAB4590859.1"/>
    </source>
</evidence>
<dbReference type="InterPro" id="IPR029058">
    <property type="entry name" value="AB_hydrolase_fold"/>
</dbReference>
<dbReference type="EMBL" id="CAFBPG010000020">
    <property type="protein sequence ID" value="CAB5006161.1"/>
    <property type="molecule type" value="Genomic_DNA"/>
</dbReference>
<evidence type="ECO:0000313" key="8">
    <source>
        <dbReference type="EMBL" id="CAB4892233.1"/>
    </source>
</evidence>
<evidence type="ECO:0000313" key="6">
    <source>
        <dbReference type="EMBL" id="CAB4806797.1"/>
    </source>
</evidence>
<dbReference type="PANTHER" id="PTHR48081:SF8">
    <property type="entry name" value="ALPHA_BETA HYDROLASE FOLD-3 DOMAIN-CONTAINING PROTEIN-RELATED"/>
    <property type="match status" value="1"/>
</dbReference>
<dbReference type="Pfam" id="PF07859">
    <property type="entry name" value="Abhydrolase_3"/>
    <property type="match status" value="1"/>
</dbReference>
<dbReference type="EMBL" id="CAFBOE010000007">
    <property type="protein sequence ID" value="CAB4969140.1"/>
    <property type="molecule type" value="Genomic_DNA"/>
</dbReference>
<dbReference type="GO" id="GO:0016787">
    <property type="term" value="F:hydrolase activity"/>
    <property type="evidence" value="ECO:0007669"/>
    <property type="project" value="UniProtKB-KW"/>
</dbReference>
<accession>A0A6J6LG33</accession>
<name>A0A6J6LG33_9ZZZZ</name>
<sequence length="310" mass="33860">MTLAPELRKFLDAGAALGLPEAWEAPLEVIRANRYRFLQISGPARDIHSITNRFIPGPTGDLPIRIYRPSADTNLPALVYFHGGGWVLNFVDIYDSTLSAFAEEIGCVVIAVNYQKAPEHPFPTPMDDCFATLQWVEANAKDLGIDAARIGIGGDSAGANLSSGVALRARDENGPSIAYQLLIYPCNGLDFDTSSYKEFATGYGLSRQGMQWFWGKYLASEKDKSNPYAVPMIAKSFKDLPPAIVITAGFDPLKDDGIAYEALLKGAGVKTIYKDYPTMIHGFFNLGTVTTTTAVAITDCSRFIRELLKN</sequence>
<reference evidence="4" key="1">
    <citation type="submission" date="2020-05" db="EMBL/GenBank/DDBJ databases">
        <authorList>
            <person name="Chiriac C."/>
            <person name="Salcher M."/>
            <person name="Ghai R."/>
            <person name="Kavagutti S V."/>
        </authorList>
    </citation>
    <scope>NUCLEOTIDE SEQUENCE</scope>
</reference>
<feature type="domain" description="Alpha/beta hydrolase fold-3" evidence="2">
    <location>
        <begin position="78"/>
        <end position="284"/>
    </location>
</feature>
<dbReference type="EMBL" id="CAFAAR010000077">
    <property type="protein sequence ID" value="CAB4806797.1"/>
    <property type="molecule type" value="Genomic_DNA"/>
</dbReference>
<dbReference type="InterPro" id="IPR050300">
    <property type="entry name" value="GDXG_lipolytic_enzyme"/>
</dbReference>
<organism evidence="4">
    <name type="scientific">freshwater metagenome</name>
    <dbReference type="NCBI Taxonomy" id="449393"/>
    <lineage>
        <taxon>unclassified sequences</taxon>
        <taxon>metagenomes</taxon>
        <taxon>ecological metagenomes</taxon>
    </lineage>
</organism>
<dbReference type="AlphaFoldDB" id="A0A6J6LG33"/>
<dbReference type="EMBL" id="CAFBJH010000020">
    <property type="protein sequence ID" value="CAB4849141.1"/>
    <property type="molecule type" value="Genomic_DNA"/>
</dbReference>
<dbReference type="InterPro" id="IPR013094">
    <property type="entry name" value="AB_hydrolase_3"/>
</dbReference>
<keyword evidence="1" id="KW-0378">Hydrolase</keyword>
<dbReference type="Gene3D" id="3.40.50.1820">
    <property type="entry name" value="alpha/beta hydrolase"/>
    <property type="match status" value="1"/>
</dbReference>
<dbReference type="EMBL" id="CAFBMI010000007">
    <property type="protein sequence ID" value="CAB4892233.1"/>
    <property type="molecule type" value="Genomic_DNA"/>
</dbReference>
<gene>
    <name evidence="3" type="ORF">UFOPK1773_00827</name>
    <name evidence="4" type="ORF">UFOPK2288_00437</name>
    <name evidence="5" type="ORF">UFOPK2589_00031</name>
    <name evidence="6" type="ORF">UFOPK3056_00808</name>
    <name evidence="7" type="ORF">UFOPK3287_00471</name>
    <name evidence="8" type="ORF">UFOPK3558_00183</name>
    <name evidence="9" type="ORF">UFOPK3916_00205</name>
    <name evidence="10" type="ORF">UFOPK4074_00387</name>
</gene>
<dbReference type="EMBL" id="CAEZXT010000001">
    <property type="protein sequence ID" value="CAB4687352.1"/>
    <property type="molecule type" value="Genomic_DNA"/>
</dbReference>
<evidence type="ECO:0000259" key="2">
    <source>
        <dbReference type="Pfam" id="PF07859"/>
    </source>
</evidence>
<protein>
    <submittedName>
        <fullName evidence="4">Unannotated protein</fullName>
    </submittedName>
</protein>
<dbReference type="EMBL" id="CAEZUA010000051">
    <property type="protein sequence ID" value="CAB4590859.1"/>
    <property type="molecule type" value="Genomic_DNA"/>
</dbReference>
<evidence type="ECO:0000313" key="4">
    <source>
        <dbReference type="EMBL" id="CAB4660810.1"/>
    </source>
</evidence>
<evidence type="ECO:0000313" key="5">
    <source>
        <dbReference type="EMBL" id="CAB4687352.1"/>
    </source>
</evidence>
<dbReference type="SUPFAM" id="SSF53474">
    <property type="entry name" value="alpha/beta-Hydrolases"/>
    <property type="match status" value="1"/>
</dbReference>
<evidence type="ECO:0000313" key="10">
    <source>
        <dbReference type="EMBL" id="CAB5006161.1"/>
    </source>
</evidence>
<dbReference type="EMBL" id="CAEZWS010000015">
    <property type="protein sequence ID" value="CAB4660810.1"/>
    <property type="molecule type" value="Genomic_DNA"/>
</dbReference>